<reference evidence="2" key="2">
    <citation type="submission" date="2020-05" db="UniProtKB">
        <authorList>
            <consortium name="EnsemblMetazoa"/>
        </authorList>
    </citation>
    <scope>IDENTIFICATION</scope>
    <source>
        <strain evidence="2">IAEA</strain>
    </source>
</reference>
<keyword evidence="1" id="KW-0472">Membrane</keyword>
<feature type="transmembrane region" description="Helical" evidence="1">
    <location>
        <begin position="63"/>
        <end position="87"/>
    </location>
</feature>
<keyword evidence="1" id="KW-0812">Transmembrane</keyword>
<accession>A0A1B0AZV5</accession>
<proteinExistence type="predicted"/>
<evidence type="ECO:0000256" key="1">
    <source>
        <dbReference type="SAM" id="Phobius"/>
    </source>
</evidence>
<dbReference type="EnsemblMetazoa" id="GPPI014169-RA">
    <property type="protein sequence ID" value="GPPI014169-PA"/>
    <property type="gene ID" value="GPPI014169"/>
</dbReference>
<keyword evidence="1" id="KW-1133">Transmembrane helix</keyword>
<dbReference type="EMBL" id="JXJN01006459">
    <property type="status" value="NOT_ANNOTATED_CDS"/>
    <property type="molecule type" value="Genomic_DNA"/>
</dbReference>
<dbReference type="VEuPathDB" id="VectorBase:GPPI014169"/>
<evidence type="ECO:0008006" key="4">
    <source>
        <dbReference type="Google" id="ProtNLM"/>
    </source>
</evidence>
<reference evidence="3" key="1">
    <citation type="submission" date="2015-01" db="EMBL/GenBank/DDBJ databases">
        <authorList>
            <person name="Aksoy S."/>
            <person name="Warren W."/>
            <person name="Wilson R.K."/>
        </authorList>
    </citation>
    <scope>NUCLEOTIDE SEQUENCE [LARGE SCALE GENOMIC DNA]</scope>
    <source>
        <strain evidence="3">IAEA</strain>
    </source>
</reference>
<sequence length="88" mass="10161">MFRTNVDDKLQLNIITSNKSKDATTQMTHLMRGWVSSHIKRKTLPSFPKVFYHFYHTFNIEGLISSSLIIVIVVVVVVVVDYCCCLLR</sequence>
<name>A0A1B0AZV5_9MUSC</name>
<protein>
    <recommendedName>
        <fullName evidence="4">Transmembrane protein</fullName>
    </recommendedName>
</protein>
<organism evidence="2 3">
    <name type="scientific">Glossina palpalis gambiensis</name>
    <dbReference type="NCBI Taxonomy" id="67801"/>
    <lineage>
        <taxon>Eukaryota</taxon>
        <taxon>Metazoa</taxon>
        <taxon>Ecdysozoa</taxon>
        <taxon>Arthropoda</taxon>
        <taxon>Hexapoda</taxon>
        <taxon>Insecta</taxon>
        <taxon>Pterygota</taxon>
        <taxon>Neoptera</taxon>
        <taxon>Endopterygota</taxon>
        <taxon>Diptera</taxon>
        <taxon>Brachycera</taxon>
        <taxon>Muscomorpha</taxon>
        <taxon>Hippoboscoidea</taxon>
        <taxon>Glossinidae</taxon>
        <taxon>Glossina</taxon>
    </lineage>
</organism>
<evidence type="ECO:0000313" key="3">
    <source>
        <dbReference type="Proteomes" id="UP000092460"/>
    </source>
</evidence>
<dbReference type="Proteomes" id="UP000092460">
    <property type="component" value="Unassembled WGS sequence"/>
</dbReference>
<keyword evidence="3" id="KW-1185">Reference proteome</keyword>
<dbReference type="AlphaFoldDB" id="A0A1B0AZV5"/>
<evidence type="ECO:0000313" key="2">
    <source>
        <dbReference type="EnsemblMetazoa" id="GPPI014169-PA"/>
    </source>
</evidence>